<dbReference type="InterPro" id="IPR011055">
    <property type="entry name" value="Dup_hybrid_motif"/>
</dbReference>
<feature type="region of interest" description="Disordered" evidence="1">
    <location>
        <begin position="397"/>
        <end position="464"/>
    </location>
</feature>
<dbReference type="Gene3D" id="2.70.70.10">
    <property type="entry name" value="Glucose Permease (Domain IIA)"/>
    <property type="match status" value="1"/>
</dbReference>
<feature type="region of interest" description="Disordered" evidence="1">
    <location>
        <begin position="502"/>
        <end position="556"/>
    </location>
</feature>
<feature type="region of interest" description="Disordered" evidence="1">
    <location>
        <begin position="128"/>
        <end position="149"/>
    </location>
</feature>
<feature type="region of interest" description="Disordered" evidence="1">
    <location>
        <begin position="299"/>
        <end position="360"/>
    </location>
</feature>
<dbReference type="KEGG" id="nah:F5544_31015"/>
<dbReference type="InterPro" id="IPR016047">
    <property type="entry name" value="M23ase_b-sheet_dom"/>
</dbReference>
<reference evidence="4 5" key="1">
    <citation type="journal article" date="2019" name="ACS Chem. Biol.">
        <title>Identification and Mobilization of a Cryptic Antibiotic Biosynthesis Gene Locus from a Human-Pathogenic Nocardia Isolate.</title>
        <authorList>
            <person name="Herisse M."/>
            <person name="Ishida K."/>
            <person name="Porter J.L."/>
            <person name="Howden B."/>
            <person name="Hertweck C."/>
            <person name="Stinear T.P."/>
            <person name="Pidot S.J."/>
        </authorList>
    </citation>
    <scope>NUCLEOTIDE SEQUENCE [LARGE SCALE GENOMIC DNA]</scope>
    <source>
        <strain evidence="4 5">AUSMDU00012717</strain>
    </source>
</reference>
<dbReference type="Pfam" id="PF01551">
    <property type="entry name" value="Peptidase_M23"/>
    <property type="match status" value="1"/>
</dbReference>
<dbReference type="EMBL" id="CP046172">
    <property type="protein sequence ID" value="QIS14045.1"/>
    <property type="molecule type" value="Genomic_DNA"/>
</dbReference>
<dbReference type="InterPro" id="IPR003646">
    <property type="entry name" value="SH3-like_bac-type"/>
</dbReference>
<evidence type="ECO:0000313" key="4">
    <source>
        <dbReference type="EMBL" id="QIS14045.1"/>
    </source>
</evidence>
<dbReference type="Pfam" id="PF00188">
    <property type="entry name" value="CAP"/>
    <property type="match status" value="1"/>
</dbReference>
<gene>
    <name evidence="4" type="ORF">F5544_31015</name>
</gene>
<keyword evidence="2" id="KW-0732">Signal</keyword>
<feature type="region of interest" description="Disordered" evidence="1">
    <location>
        <begin position="600"/>
        <end position="633"/>
    </location>
</feature>
<evidence type="ECO:0000313" key="5">
    <source>
        <dbReference type="Proteomes" id="UP000503540"/>
    </source>
</evidence>
<sequence>MRFSVSAVRRRRSRAMAAVLGVVIVVGSAVASPQAAAEPTPDGLDAAIEATLSDKIGADKKKTPIIDRMRRNGDWVFGSATIPGDEQNDPEPRLYVAELGDRSWKVALEGSPEFAGLIRQAPESFLSRGEKETFSGGAAGEPRSGSGGFSLPWKEGAAWRMVGGPHGNEGSSRPFNSIDFNGGDERVLAAAPGRVTYGCNGGLVQISHPNGYKTTYYHMTDLIRVPPGTEVAAGTYLGKTGTQLPCRGSAVGNHVHLAFWQGNKAVPVNGMTIGGWTFREGPGAYGGYAERNGKRVDRGGMLVNYGGGGNPGPEPKPGTPSPPASAEPNKPVGPGSGTVRRGVNLRTEPSLDSPKVGQLPDGERVTIVCTTRGGQVNGIWGPTTVWDKLDTGRWASDGFIHTGTNNPVAPECPGTGPAKPDPQPSPSTSAEPNKPAGPASGTVRRGVNLRTEPSLDSPKVGQLPDGERVTIVCTTRGGQVNGIWGPTTVWNKLDTGRWASDGFIHTGTNNPVAPECPAGDRGPTAPTTPVQPTPAPGPAPAPNPAPRPNPNPADGQTAWEQKVFEITNAERAKAGCKPLRIDERLTRAARLHNKDMRDRRFFSHNSPDGRGPGDRAKAQGYTGGVGENIAQGYRSPEDTMRGWMTSSGHRANILNCSYQTIGVGALDNGRSGQGPLWTQVFGMR</sequence>
<dbReference type="InterPro" id="IPR014044">
    <property type="entry name" value="CAP_dom"/>
</dbReference>
<feature type="signal peptide" evidence="2">
    <location>
        <begin position="1"/>
        <end position="31"/>
    </location>
</feature>
<dbReference type="SUPFAM" id="SSF51261">
    <property type="entry name" value="Duplicated hybrid motif"/>
    <property type="match status" value="1"/>
</dbReference>
<feature type="compositionally biased region" description="Pro residues" evidence="1">
    <location>
        <begin position="312"/>
        <end position="325"/>
    </location>
</feature>
<feature type="compositionally biased region" description="Pro residues" evidence="1">
    <location>
        <begin position="529"/>
        <end position="551"/>
    </location>
</feature>
<dbReference type="CDD" id="cd05379">
    <property type="entry name" value="CAP_bacterial"/>
    <property type="match status" value="1"/>
</dbReference>
<dbReference type="Gene3D" id="3.40.33.10">
    <property type="entry name" value="CAP"/>
    <property type="match status" value="1"/>
</dbReference>
<accession>A0A6G9YL69</accession>
<evidence type="ECO:0000256" key="2">
    <source>
        <dbReference type="SAM" id="SignalP"/>
    </source>
</evidence>
<organism evidence="4 5">
    <name type="scientific">Nocardia arthritidis</name>
    <dbReference type="NCBI Taxonomy" id="228602"/>
    <lineage>
        <taxon>Bacteria</taxon>
        <taxon>Bacillati</taxon>
        <taxon>Actinomycetota</taxon>
        <taxon>Actinomycetes</taxon>
        <taxon>Mycobacteriales</taxon>
        <taxon>Nocardiaceae</taxon>
        <taxon>Nocardia</taxon>
    </lineage>
</organism>
<dbReference type="AlphaFoldDB" id="A0A6G9YL69"/>
<evidence type="ECO:0000256" key="1">
    <source>
        <dbReference type="SAM" id="MobiDB-lite"/>
    </source>
</evidence>
<dbReference type="SMART" id="SM00287">
    <property type="entry name" value="SH3b"/>
    <property type="match status" value="2"/>
</dbReference>
<dbReference type="PROSITE" id="PS51781">
    <property type="entry name" value="SH3B"/>
    <property type="match status" value="2"/>
</dbReference>
<dbReference type="Proteomes" id="UP000503540">
    <property type="component" value="Chromosome"/>
</dbReference>
<dbReference type="Pfam" id="PF08239">
    <property type="entry name" value="SH3_3"/>
    <property type="match status" value="2"/>
</dbReference>
<dbReference type="Gene3D" id="2.30.30.40">
    <property type="entry name" value="SH3 Domains"/>
    <property type="match status" value="2"/>
</dbReference>
<dbReference type="CDD" id="cd12797">
    <property type="entry name" value="M23_peptidase"/>
    <property type="match status" value="1"/>
</dbReference>
<feature type="domain" description="SH3b" evidence="3">
    <location>
        <begin position="334"/>
        <end position="409"/>
    </location>
</feature>
<dbReference type="InterPro" id="IPR035940">
    <property type="entry name" value="CAP_sf"/>
</dbReference>
<dbReference type="SUPFAM" id="SSF55797">
    <property type="entry name" value="PR-1-like"/>
    <property type="match status" value="1"/>
</dbReference>
<evidence type="ECO:0000259" key="3">
    <source>
        <dbReference type="PROSITE" id="PS51781"/>
    </source>
</evidence>
<dbReference type="PANTHER" id="PTHR31157:SF1">
    <property type="entry name" value="SCP DOMAIN-CONTAINING PROTEIN"/>
    <property type="match status" value="1"/>
</dbReference>
<dbReference type="PANTHER" id="PTHR31157">
    <property type="entry name" value="SCP DOMAIN-CONTAINING PROTEIN"/>
    <property type="match status" value="1"/>
</dbReference>
<keyword evidence="5" id="KW-1185">Reference proteome</keyword>
<proteinExistence type="predicted"/>
<protein>
    <submittedName>
        <fullName evidence="4">SH3 domain-containing protein</fullName>
    </submittedName>
</protein>
<feature type="domain" description="SH3b" evidence="3">
    <location>
        <begin position="436"/>
        <end position="513"/>
    </location>
</feature>
<feature type="chain" id="PRO_5039387238" evidence="2">
    <location>
        <begin position="32"/>
        <end position="684"/>
    </location>
</feature>
<name>A0A6G9YL69_9NOCA</name>